<evidence type="ECO:0000313" key="3">
    <source>
        <dbReference type="Proteomes" id="UP000306192"/>
    </source>
</evidence>
<name>A0A4T2BSB9_9MICO</name>
<gene>
    <name evidence="2" type="ORF">D4765_14055</name>
</gene>
<dbReference type="RefSeq" id="WP_136642925.1">
    <property type="nucleotide sequence ID" value="NZ_QYRT01000031.1"/>
</dbReference>
<comment type="caution">
    <text evidence="2">The sequence shown here is derived from an EMBL/GenBank/DDBJ whole genome shotgun (WGS) entry which is preliminary data.</text>
</comment>
<dbReference type="OrthoDB" id="5122457at2"/>
<sequence>MAKPALPLAEVIKTNADALGLAYGEYITAIVAESLGMPEYAPRPERDRTNELPIPGETPISKVA</sequence>
<proteinExistence type="predicted"/>
<evidence type="ECO:0000313" key="2">
    <source>
        <dbReference type="EMBL" id="TIH33802.1"/>
    </source>
</evidence>
<accession>A0A4T2BSB9</accession>
<dbReference type="AlphaFoldDB" id="A0A4T2BSB9"/>
<dbReference type="EMBL" id="QYRT01000031">
    <property type="protein sequence ID" value="TIH33802.1"/>
    <property type="molecule type" value="Genomic_DNA"/>
</dbReference>
<feature type="region of interest" description="Disordered" evidence="1">
    <location>
        <begin position="38"/>
        <end position="64"/>
    </location>
</feature>
<protein>
    <submittedName>
        <fullName evidence="2">Uncharacterized protein</fullName>
    </submittedName>
</protein>
<reference evidence="2 3" key="1">
    <citation type="journal article" date="2019" name="Microorganisms">
        <title>Systematic Affiliation and Genome Analysis of Subtercola vilae DB165(T) with Particular Emphasis on Cold Adaptation of an Isolate from a High-Altitude Cold Volcano Lake.</title>
        <authorList>
            <person name="Villalobos A.S."/>
            <person name="Wiese J."/>
            <person name="Imhoff J.F."/>
            <person name="Dorador C."/>
            <person name="Keller A."/>
            <person name="Hentschel U."/>
        </authorList>
    </citation>
    <scope>NUCLEOTIDE SEQUENCE [LARGE SCALE GENOMIC DNA]</scope>
    <source>
        <strain evidence="2 3">DB165</strain>
    </source>
</reference>
<evidence type="ECO:0000256" key="1">
    <source>
        <dbReference type="SAM" id="MobiDB-lite"/>
    </source>
</evidence>
<dbReference type="Proteomes" id="UP000306192">
    <property type="component" value="Unassembled WGS sequence"/>
</dbReference>
<keyword evidence="3" id="KW-1185">Reference proteome</keyword>
<organism evidence="2 3">
    <name type="scientific">Subtercola vilae</name>
    <dbReference type="NCBI Taxonomy" id="2056433"/>
    <lineage>
        <taxon>Bacteria</taxon>
        <taxon>Bacillati</taxon>
        <taxon>Actinomycetota</taxon>
        <taxon>Actinomycetes</taxon>
        <taxon>Micrococcales</taxon>
        <taxon>Microbacteriaceae</taxon>
        <taxon>Subtercola</taxon>
    </lineage>
</organism>